<gene>
    <name evidence="4" type="ORF">KSF_013990</name>
</gene>
<dbReference type="PANTHER" id="PTHR15239">
    <property type="entry name" value="NUCLEAR EXPORT MEDIATOR FACTOR NEMF"/>
    <property type="match status" value="1"/>
</dbReference>
<dbReference type="Pfam" id="PF05833">
    <property type="entry name" value="NFACT_N"/>
    <property type="match status" value="2"/>
</dbReference>
<evidence type="ECO:0000313" key="4">
    <source>
        <dbReference type="EMBL" id="GHO91351.1"/>
    </source>
</evidence>
<keyword evidence="1" id="KW-0175">Coiled coil</keyword>
<dbReference type="Proteomes" id="UP000597444">
    <property type="component" value="Unassembled WGS sequence"/>
</dbReference>
<keyword evidence="5" id="KW-1185">Reference proteome</keyword>
<reference evidence="4" key="1">
    <citation type="submission" date="2020-10" db="EMBL/GenBank/DDBJ databases">
        <title>Taxonomic study of unclassified bacteria belonging to the class Ktedonobacteria.</title>
        <authorList>
            <person name="Yabe S."/>
            <person name="Wang C.M."/>
            <person name="Zheng Y."/>
            <person name="Sakai Y."/>
            <person name="Cavaletti L."/>
            <person name="Monciardini P."/>
            <person name="Donadio S."/>
        </authorList>
    </citation>
    <scope>NUCLEOTIDE SEQUENCE</scope>
    <source>
        <strain evidence="4">ID150040</strain>
    </source>
</reference>
<dbReference type="GO" id="GO:0043023">
    <property type="term" value="F:ribosomal large subunit binding"/>
    <property type="evidence" value="ECO:0007669"/>
    <property type="project" value="TreeGrafter"/>
</dbReference>
<dbReference type="AlphaFoldDB" id="A0A8J3IJK5"/>
<dbReference type="Gene3D" id="2.30.310.10">
    <property type="entry name" value="ibrinogen binding protein from staphylococcus aureus domain"/>
    <property type="match status" value="1"/>
</dbReference>
<dbReference type="Pfam" id="PF05670">
    <property type="entry name" value="NFACT-R_1"/>
    <property type="match status" value="1"/>
</dbReference>
<feature type="domain" description="NFACT RNA-binding" evidence="3">
    <location>
        <begin position="536"/>
        <end position="625"/>
    </location>
</feature>
<evidence type="ECO:0000256" key="2">
    <source>
        <dbReference type="SAM" id="MobiDB-lite"/>
    </source>
</evidence>
<name>A0A8J3IJK5_9CHLR</name>
<evidence type="ECO:0000256" key="1">
    <source>
        <dbReference type="SAM" id="Coils"/>
    </source>
</evidence>
<sequence>MHVDAMTLAAVADEWRILLAGGRIDTIIQPTEHSLALQCYVPGSQGEGGKNRWIYLSAHPQLARAHLTALKPARITSEPPAFVMLLRKHLEGARIEAVVQPRWERVIELVAGYRKDPESDERTRFRLIVEIMGRHSNIILCNEDDMILGCLKRVGADVNRYRVIATGAPYVPPPPQQRIVAGKALPRLEPAQLTAAQLSISAAEVPEEEPEQAGVKKRKRAISQPTLWQLLTRHVLGFSPLLAREAVYRTTEDTETVIAQANEEIWEELAWNVRELGNLYDRRQWHPQLVERPRINAGEQEAAAPIPVAFASYVLEQYMQKPEMQVRESPSINVLLDDFYARSEWRDAMEGVRAPIRKVLQTHLERCKRKADLLQQELAVSEEAARYRLQAELLLAYQHEIHQGQPSVEVENLFEENGSEAPPTVTIPLDPRFDAVGNSNRLFHKYHKLRRALTLVPDQIEQNNVELATIEQLQADLMLAETPADAALVKAEVQAAGYMRGKPVEKKVQKAAKKGKGSKQGKGKPALPGGGVPLHMQSSDGFTILIGKNSRQNEEVTFHQSSAHDIWLHARGVPGSHVIVKAAGREVPHQTVEQAASLAAYYSQARGSTNVPVDYTLQRYVRHMKGGGPGMVIYERERTIYSHPEAARQLVEK</sequence>
<accession>A0A8J3IJK5</accession>
<dbReference type="RefSeq" id="WP_220202250.1">
    <property type="nucleotide sequence ID" value="NZ_BNJK01000001.1"/>
</dbReference>
<dbReference type="EMBL" id="BNJK01000001">
    <property type="protein sequence ID" value="GHO91351.1"/>
    <property type="molecule type" value="Genomic_DNA"/>
</dbReference>
<feature type="region of interest" description="Disordered" evidence="2">
    <location>
        <begin position="509"/>
        <end position="533"/>
    </location>
</feature>
<protein>
    <recommendedName>
        <fullName evidence="3">NFACT RNA-binding domain-containing protein</fullName>
    </recommendedName>
</protein>
<dbReference type="InterPro" id="IPR051608">
    <property type="entry name" value="RQC_Subunit_NEMF"/>
</dbReference>
<feature type="compositionally biased region" description="Basic residues" evidence="2">
    <location>
        <begin position="509"/>
        <end position="522"/>
    </location>
</feature>
<proteinExistence type="predicted"/>
<evidence type="ECO:0000313" key="5">
    <source>
        <dbReference type="Proteomes" id="UP000597444"/>
    </source>
</evidence>
<organism evidence="4 5">
    <name type="scientific">Reticulibacter mediterranei</name>
    <dbReference type="NCBI Taxonomy" id="2778369"/>
    <lineage>
        <taxon>Bacteria</taxon>
        <taxon>Bacillati</taxon>
        <taxon>Chloroflexota</taxon>
        <taxon>Ktedonobacteria</taxon>
        <taxon>Ktedonobacterales</taxon>
        <taxon>Reticulibacteraceae</taxon>
        <taxon>Reticulibacter</taxon>
    </lineage>
</organism>
<dbReference type="GO" id="GO:1990112">
    <property type="term" value="C:RQC complex"/>
    <property type="evidence" value="ECO:0007669"/>
    <property type="project" value="TreeGrafter"/>
</dbReference>
<dbReference type="PANTHER" id="PTHR15239:SF6">
    <property type="entry name" value="RIBOSOME QUALITY CONTROL COMPLEX SUBUNIT NEMF"/>
    <property type="match status" value="1"/>
</dbReference>
<dbReference type="InterPro" id="IPR008532">
    <property type="entry name" value="NFACT_RNA-bd"/>
</dbReference>
<dbReference type="GO" id="GO:0000049">
    <property type="term" value="F:tRNA binding"/>
    <property type="evidence" value="ECO:0007669"/>
    <property type="project" value="TreeGrafter"/>
</dbReference>
<comment type="caution">
    <text evidence="4">The sequence shown here is derived from an EMBL/GenBank/DDBJ whole genome shotgun (WGS) entry which is preliminary data.</text>
</comment>
<feature type="coiled-coil region" evidence="1">
    <location>
        <begin position="357"/>
        <end position="384"/>
    </location>
</feature>
<evidence type="ECO:0000259" key="3">
    <source>
        <dbReference type="Pfam" id="PF05670"/>
    </source>
</evidence>
<dbReference type="GO" id="GO:0072344">
    <property type="term" value="P:rescue of stalled ribosome"/>
    <property type="evidence" value="ECO:0007669"/>
    <property type="project" value="TreeGrafter"/>
</dbReference>